<dbReference type="EMBL" id="BAAFST010001151">
    <property type="protein sequence ID" value="GAB1303528.1"/>
    <property type="molecule type" value="Genomic_DNA"/>
</dbReference>
<organism evidence="4 5">
    <name type="scientific">Apodemus speciosus</name>
    <name type="common">Large Japanese field mouse</name>
    <dbReference type="NCBI Taxonomy" id="105296"/>
    <lineage>
        <taxon>Eukaryota</taxon>
        <taxon>Metazoa</taxon>
        <taxon>Chordata</taxon>
        <taxon>Craniata</taxon>
        <taxon>Vertebrata</taxon>
        <taxon>Euteleostomi</taxon>
        <taxon>Mammalia</taxon>
        <taxon>Eutheria</taxon>
        <taxon>Euarchontoglires</taxon>
        <taxon>Glires</taxon>
        <taxon>Rodentia</taxon>
        <taxon>Myomorpha</taxon>
        <taxon>Muroidea</taxon>
        <taxon>Muridae</taxon>
        <taxon>Murinae</taxon>
        <taxon>Apodemus</taxon>
    </lineage>
</organism>
<dbReference type="EMBL" id="BAAFST010000908">
    <property type="protein sequence ID" value="GAB1303498.1"/>
    <property type="molecule type" value="Genomic_DNA"/>
</dbReference>
<name>A0ABQ0FWA0_APOSI</name>
<evidence type="ECO:0000256" key="1">
    <source>
        <dbReference type="ARBA" id="ARBA00022729"/>
    </source>
</evidence>
<evidence type="ECO:0000313" key="4">
    <source>
        <dbReference type="EMBL" id="GAB1303528.1"/>
    </source>
</evidence>
<dbReference type="InterPro" id="IPR028082">
    <property type="entry name" value="Peripla_BP_I"/>
</dbReference>
<proteinExistence type="predicted"/>
<protein>
    <submittedName>
        <fullName evidence="4">Glutamate receptor, metabotropic 8</fullName>
    </submittedName>
</protein>
<evidence type="ECO:0000313" key="5">
    <source>
        <dbReference type="Proteomes" id="UP001623349"/>
    </source>
</evidence>
<dbReference type="Proteomes" id="UP001623349">
    <property type="component" value="Unassembled WGS sequence"/>
</dbReference>
<evidence type="ECO:0000313" key="3">
    <source>
        <dbReference type="EMBL" id="GAB1303498.1"/>
    </source>
</evidence>
<keyword evidence="2" id="KW-0325">Glycoprotein</keyword>
<gene>
    <name evidence="3" type="ORF">APTSU1_001878300</name>
    <name evidence="4" type="ORF">APTSU1_001883500</name>
</gene>
<sequence>MGSAGTPVTFNENGDAPGRYDIFQYQINNKSTEYKIIGHWTNQLHLKAMT</sequence>
<evidence type="ECO:0000256" key="2">
    <source>
        <dbReference type="ARBA" id="ARBA00023180"/>
    </source>
</evidence>
<keyword evidence="1" id="KW-0732">Signal</keyword>
<dbReference type="SUPFAM" id="SSF53822">
    <property type="entry name" value="Periplasmic binding protein-like I"/>
    <property type="match status" value="1"/>
</dbReference>
<reference evidence="4 5" key="1">
    <citation type="submission" date="2024-08" db="EMBL/GenBank/DDBJ databases">
        <title>The draft genome of Apodemus speciosus.</title>
        <authorList>
            <person name="Nabeshima K."/>
            <person name="Suzuki S."/>
            <person name="Onuma M."/>
        </authorList>
    </citation>
    <scope>NUCLEOTIDE SEQUENCE [LARGE SCALE GENOMIC DNA]</scope>
    <source>
        <strain evidence="4">IB14-021</strain>
    </source>
</reference>
<keyword evidence="5" id="KW-1185">Reference proteome</keyword>
<accession>A0ABQ0FWA0</accession>
<comment type="caution">
    <text evidence="4">The sequence shown here is derived from an EMBL/GenBank/DDBJ whole genome shotgun (WGS) entry which is preliminary data.</text>
</comment>
<dbReference type="InterPro" id="IPR050726">
    <property type="entry name" value="mGluR"/>
</dbReference>
<keyword evidence="4" id="KW-0675">Receptor</keyword>
<dbReference type="PANTHER" id="PTHR24060">
    <property type="entry name" value="METABOTROPIC GLUTAMATE RECEPTOR"/>
    <property type="match status" value="1"/>
</dbReference>
<dbReference type="Gene3D" id="3.40.50.2300">
    <property type="match status" value="2"/>
</dbReference>